<dbReference type="EMBL" id="CAJNOE010000032">
    <property type="protein sequence ID" value="CAF0773535.1"/>
    <property type="molecule type" value="Genomic_DNA"/>
</dbReference>
<protein>
    <submittedName>
        <fullName evidence="2">Uncharacterized protein</fullName>
    </submittedName>
</protein>
<organism evidence="2 4">
    <name type="scientific">Adineta steineri</name>
    <dbReference type="NCBI Taxonomy" id="433720"/>
    <lineage>
        <taxon>Eukaryota</taxon>
        <taxon>Metazoa</taxon>
        <taxon>Spiralia</taxon>
        <taxon>Gnathifera</taxon>
        <taxon>Rotifera</taxon>
        <taxon>Eurotatoria</taxon>
        <taxon>Bdelloidea</taxon>
        <taxon>Adinetida</taxon>
        <taxon>Adinetidae</taxon>
        <taxon>Adineta</taxon>
    </lineage>
</organism>
<dbReference type="Proteomes" id="UP000663860">
    <property type="component" value="Unassembled WGS sequence"/>
</dbReference>
<keyword evidence="1" id="KW-0175">Coiled coil</keyword>
<evidence type="ECO:0000313" key="3">
    <source>
        <dbReference type="EMBL" id="CAF4204136.1"/>
    </source>
</evidence>
<evidence type="ECO:0000256" key="1">
    <source>
        <dbReference type="SAM" id="Coils"/>
    </source>
</evidence>
<reference evidence="2" key="1">
    <citation type="submission" date="2021-02" db="EMBL/GenBank/DDBJ databases">
        <authorList>
            <person name="Nowell W R."/>
        </authorList>
    </citation>
    <scope>NUCLEOTIDE SEQUENCE</scope>
</reference>
<sequence length="197" mass="23377">MDHKQILQSYRDEINKIHSRLSQLEVNSVEQRASDEVRKWQQTFDTSSSKEMEQIVNRMEKHKQAEVSQLTNELRDSLNEFKELQFNRLAELDVFILKINPDDKIQLNYVKCQLNSILNKTNSLHINILVQIVDRSNRRRLSTPLARNALQLIKIFEFQKPKVSSNFLDRLKNFVRRLSITGASHYNVYAIEHQKHF</sequence>
<dbReference type="AlphaFoldDB" id="A0A813QU34"/>
<feature type="coiled-coil region" evidence="1">
    <location>
        <begin position="60"/>
        <end position="87"/>
    </location>
</feature>
<proteinExistence type="predicted"/>
<dbReference type="Proteomes" id="UP000663868">
    <property type="component" value="Unassembled WGS sequence"/>
</dbReference>
<evidence type="ECO:0000313" key="2">
    <source>
        <dbReference type="EMBL" id="CAF0773535.1"/>
    </source>
</evidence>
<comment type="caution">
    <text evidence="2">The sequence shown here is derived from an EMBL/GenBank/DDBJ whole genome shotgun (WGS) entry which is preliminary data.</text>
</comment>
<gene>
    <name evidence="2" type="ORF">IZO911_LOCUS5422</name>
    <name evidence="3" type="ORF">KXQ929_LOCUS40272</name>
</gene>
<dbReference type="EMBL" id="CAJOBB010008233">
    <property type="protein sequence ID" value="CAF4204136.1"/>
    <property type="molecule type" value="Genomic_DNA"/>
</dbReference>
<name>A0A813QU34_9BILA</name>
<evidence type="ECO:0000313" key="4">
    <source>
        <dbReference type="Proteomes" id="UP000663860"/>
    </source>
</evidence>
<accession>A0A813QU34</accession>